<dbReference type="Proteomes" id="UP000054549">
    <property type="component" value="Unassembled WGS sequence"/>
</dbReference>
<dbReference type="HOGENOM" id="CLU_2885339_0_0_1"/>
<sequence length="63" mass="7020">MALEACTPVCKPGDSLETFMYAMVPVGTARTVGWSSSKDSDNRMARSRECTCMGNEHQFYQHV</sequence>
<dbReference type="EMBL" id="KN818313">
    <property type="protein sequence ID" value="KIL59557.1"/>
    <property type="molecule type" value="Genomic_DNA"/>
</dbReference>
<reference evidence="1 2" key="1">
    <citation type="submission" date="2014-04" db="EMBL/GenBank/DDBJ databases">
        <title>Evolutionary Origins and Diversification of the Mycorrhizal Mutualists.</title>
        <authorList>
            <consortium name="DOE Joint Genome Institute"/>
            <consortium name="Mycorrhizal Genomics Consortium"/>
            <person name="Kohler A."/>
            <person name="Kuo A."/>
            <person name="Nagy L.G."/>
            <person name="Floudas D."/>
            <person name="Copeland A."/>
            <person name="Barry K.W."/>
            <person name="Cichocki N."/>
            <person name="Veneault-Fourrey C."/>
            <person name="LaButti K."/>
            <person name="Lindquist E.A."/>
            <person name="Lipzen A."/>
            <person name="Lundell T."/>
            <person name="Morin E."/>
            <person name="Murat C."/>
            <person name="Riley R."/>
            <person name="Ohm R."/>
            <person name="Sun H."/>
            <person name="Tunlid A."/>
            <person name="Henrissat B."/>
            <person name="Grigoriev I.V."/>
            <person name="Hibbett D.S."/>
            <person name="Martin F."/>
        </authorList>
    </citation>
    <scope>NUCLEOTIDE SEQUENCE [LARGE SCALE GENOMIC DNA]</scope>
    <source>
        <strain evidence="1 2">Koide BX008</strain>
    </source>
</reference>
<keyword evidence="2" id="KW-1185">Reference proteome</keyword>
<gene>
    <name evidence="1" type="ORF">M378DRAFT_14694</name>
</gene>
<protein>
    <submittedName>
        <fullName evidence="1">Uncharacterized protein</fullName>
    </submittedName>
</protein>
<dbReference type="AlphaFoldDB" id="A0A0C2WDX8"/>
<evidence type="ECO:0000313" key="2">
    <source>
        <dbReference type="Proteomes" id="UP000054549"/>
    </source>
</evidence>
<proteinExistence type="predicted"/>
<accession>A0A0C2WDX8</accession>
<name>A0A0C2WDX8_AMAMK</name>
<dbReference type="InParanoid" id="A0A0C2WDX8"/>
<evidence type="ECO:0000313" key="1">
    <source>
        <dbReference type="EMBL" id="KIL59557.1"/>
    </source>
</evidence>
<organism evidence="1 2">
    <name type="scientific">Amanita muscaria (strain Koide BX008)</name>
    <dbReference type="NCBI Taxonomy" id="946122"/>
    <lineage>
        <taxon>Eukaryota</taxon>
        <taxon>Fungi</taxon>
        <taxon>Dikarya</taxon>
        <taxon>Basidiomycota</taxon>
        <taxon>Agaricomycotina</taxon>
        <taxon>Agaricomycetes</taxon>
        <taxon>Agaricomycetidae</taxon>
        <taxon>Agaricales</taxon>
        <taxon>Pluteineae</taxon>
        <taxon>Amanitaceae</taxon>
        <taxon>Amanita</taxon>
    </lineage>
</organism>